<dbReference type="PANTHER" id="PTHR13992:SF39">
    <property type="entry name" value="SMRTER, ISOFORM G"/>
    <property type="match status" value="1"/>
</dbReference>
<protein>
    <recommendedName>
        <fullName evidence="2">SANT domain-containing protein</fullName>
    </recommendedName>
</protein>
<keyword evidence="4" id="KW-1185">Reference proteome</keyword>
<dbReference type="Gene3D" id="1.10.10.60">
    <property type="entry name" value="Homeodomain-like"/>
    <property type="match status" value="1"/>
</dbReference>
<gene>
    <name evidence="3" type="ORF">APUU_41482A</name>
</gene>
<feature type="compositionally biased region" description="Basic and acidic residues" evidence="1">
    <location>
        <begin position="13"/>
        <end position="26"/>
    </location>
</feature>
<evidence type="ECO:0000313" key="3">
    <source>
        <dbReference type="EMBL" id="BCS25038.1"/>
    </source>
</evidence>
<dbReference type="InterPro" id="IPR001005">
    <property type="entry name" value="SANT/Myb"/>
</dbReference>
<dbReference type="PROSITE" id="PS51293">
    <property type="entry name" value="SANT"/>
    <property type="match status" value="1"/>
</dbReference>
<dbReference type="OrthoDB" id="6133115at2759"/>
<dbReference type="GeneID" id="64975043"/>
<dbReference type="Proteomes" id="UP000654913">
    <property type="component" value="Chromosome 4"/>
</dbReference>
<dbReference type="Pfam" id="PF00249">
    <property type="entry name" value="Myb_DNA-binding"/>
    <property type="match status" value="1"/>
</dbReference>
<feature type="compositionally biased region" description="Low complexity" evidence="1">
    <location>
        <begin position="307"/>
        <end position="316"/>
    </location>
</feature>
<dbReference type="GO" id="GO:0006357">
    <property type="term" value="P:regulation of transcription by RNA polymerase II"/>
    <property type="evidence" value="ECO:0007669"/>
    <property type="project" value="TreeGrafter"/>
</dbReference>
<feature type="region of interest" description="Disordered" evidence="1">
    <location>
        <begin position="1387"/>
        <end position="1437"/>
    </location>
</feature>
<feature type="region of interest" description="Disordered" evidence="1">
    <location>
        <begin position="880"/>
        <end position="904"/>
    </location>
</feature>
<feature type="compositionally biased region" description="Polar residues" evidence="1">
    <location>
        <begin position="1411"/>
        <end position="1421"/>
    </location>
</feature>
<dbReference type="EMBL" id="AP024446">
    <property type="protein sequence ID" value="BCS25038.1"/>
    <property type="molecule type" value="Genomic_DNA"/>
</dbReference>
<feature type="compositionally biased region" description="Polar residues" evidence="1">
    <location>
        <begin position="1"/>
        <end position="11"/>
    </location>
</feature>
<dbReference type="SUPFAM" id="SSF46689">
    <property type="entry name" value="Homeodomain-like"/>
    <property type="match status" value="2"/>
</dbReference>
<feature type="compositionally biased region" description="Basic and acidic residues" evidence="1">
    <location>
        <begin position="1213"/>
        <end position="1225"/>
    </location>
</feature>
<feature type="compositionally biased region" description="Low complexity" evidence="1">
    <location>
        <begin position="1616"/>
        <end position="1628"/>
    </location>
</feature>
<sequence>MSARYPQSSGFNPRDRSPQRFGDRRPPAGPRGSDDAGLPLGREPPRAPKALIDTPRGAPFGGRGRGYPGRGDFRDRDRDPRDRDRERDRDFRDPRDGPPPFRRDIDRDWGRRGHDFDVREPRVGFGRGRSRSPPPPRDFRDMREPLGRDPDIVRMRRGSRDSLLSVSSTAPDGPPSAGHHSRAGPIRGRGRGDWDGGRGRGRMQYLDDRDSFRRRSRSRDTRWDRDRDRDRDRERERALDRDRDRERILVDRDRDRDIDRRDRDRDLDRRDRFDRRDDLDRRMDREERDRPTDLWKRDRPPSRNENRNSSISSIPSGAQSVHGAPALADRISDQPTADHPRKSSGGEPWRDVERLESLSSRPDPAKEFIPPVNKRSPPPAAPQVPAFGSVTAPIPDLSAEKPSTDAHPPALSPVKAEKERQEPPSRPPVLPPTGPKADRGPPHVPEPRSRTNESKRDDAHDAHPKQESPVRTFKPPQTMPVGLQKPLDLSPPTAPAAMVAKEGAATPEPSPSKLSSTSILSEAARGPPSAGRSASPGSHTSPRMHSSAIPTGPRALQQRPQPSRGPSKHNKPWVRPGFNRPPSATSPTLPPKRDSIDVKERSLSISDDIKRDTRTAIDEQMKSPNANRYDAIKDRIGQKAQEITAAPEPPSTESRDRTASPPPLPVEAPAKPAEIGGEDEDGDVVIPDFGRSSDEEEDENVFTQEYLEERKQIFEKDMKALRAEMPPPPLEDPNIVSLLMRIQLLGMIANDTETQKAQPPAAPADEVPAPEDVQGALEATAIGKKIEEHEPSTKLVLDSLPDAVSVETLPFLQSGPPTPMSDLDTYQDNIATHERIKTILRKELVDQRKAITKKNAELRLDWLAYYKRWRLSVWEMDRAKGKHKPSETPGPTPPPAPPPVTPIPILESRSERRYKGNSELDFQNALRASEISAQEELARRRENKATAQPDLNREAVIPDMLEPREAKAFIFKDTNNIVDPSQAMDVFGFVPPLNDFTPEEHEKFTDAFMAYPKKWGKIAEALPGRDFKQCIVHYYLTKEEIKYKAKLNKRWSRRGRARRSARPKSNALMADLGVVKPDYEGEEEPTPVTDTGRPRRAAAPTFGDTTVDVDQAANGRRANATKDGEQGEKPAGRRGARAGAGTRGGRRAKAAQQQQLQQQQPGPLTPQPEQPTLIAPPVPAAAVPTPTIASISNTEVPEMGMDVPSDVGVVRFRDQLDGDRADVPPRSKSGRGRPRDSIYTFEPTEPESTTIIPAAGAAVRPETNYNSPQTTSYWSVPEVRDFPLLLAHFGRDFEGISNFMKTKSTQMVKNYFQRQLDSGKKDFEDIVTDAETKRARGEPPNPLPIQNFAAKRRYEATPSSVNMSRPLAPHTEATPEVEDGRIASTARHAALTSQQASLHARPLHERERSMSRYQSLAQASNAPMAPHSPAMTLTDDTSRTIHTQPGMQQRIQGPRLGYFAADDRREAPAPGISSHATSRPHDHPVSSQQVAASAPEITRIDPLHSQRFRTTGVDVHGSPLLPGQSATVPPHQPYLSSLAQPHAQPPSLISHGSHSRHPSLTKPPGSPVQGMARHEPEMSHIRRDSVGQRSFYPLSAPHAGVSQPPSVLSPPREPLRPTLTPVETTEPPRQVPAKRSNIMSILNDEPEEPQPRKRFASDQASSPSRPVYAASSSLTHPSPRQEEPMLSASHQKGTAYSQQSQYLPPSRPYPEYSYNPVSESSGASRNTDWLGRFDPRAPQQSQQPSSAPPPPHSRPSTTLAPQTPYSPFASSQTPSSQMLPNLNAPSPAPTPPPATVSQRPSYPTSMYAPSPAPHTHAPGGSRDISSQGPMYRLAIGSPTPRNSHISYSSRPGMSSTSSYGSTAQTVPVSAHMPGTPQQHPSGLPGYHHVQPMVAHQPQPHRPQLGLAGVHYGRHTPPPQPQGSRMAPLSGAVSQQMGRSYTPPTVLQPSHSGGMAYAPSGPGNPHPLQTRPPGPGSMNEPMPGPHGGSAHHRVYSQGSNNPYPGPLPSQHNR</sequence>
<feature type="compositionally biased region" description="Basic and acidic residues" evidence="1">
    <location>
        <begin position="71"/>
        <end position="122"/>
    </location>
</feature>
<reference evidence="3" key="2">
    <citation type="submission" date="2021-02" db="EMBL/GenBank/DDBJ databases">
        <title>Aspergillus puulaauensis MK2 genome sequence.</title>
        <authorList>
            <person name="Futagami T."/>
            <person name="Mori K."/>
            <person name="Kadooka C."/>
            <person name="Tanaka T."/>
        </authorList>
    </citation>
    <scope>NUCLEOTIDE SEQUENCE</scope>
    <source>
        <strain evidence="3">MK2</strain>
    </source>
</reference>
<evidence type="ECO:0000313" key="4">
    <source>
        <dbReference type="Proteomes" id="UP000654913"/>
    </source>
</evidence>
<feature type="compositionally biased region" description="Gly residues" evidence="1">
    <location>
        <begin position="59"/>
        <end position="69"/>
    </location>
</feature>
<organism evidence="3 4">
    <name type="scientific">Aspergillus puulaauensis</name>
    <dbReference type="NCBI Taxonomy" id="1220207"/>
    <lineage>
        <taxon>Eukaryota</taxon>
        <taxon>Fungi</taxon>
        <taxon>Dikarya</taxon>
        <taxon>Ascomycota</taxon>
        <taxon>Pezizomycotina</taxon>
        <taxon>Eurotiomycetes</taxon>
        <taxon>Eurotiomycetidae</taxon>
        <taxon>Eurotiales</taxon>
        <taxon>Aspergillaceae</taxon>
        <taxon>Aspergillus</taxon>
    </lineage>
</organism>
<feature type="compositionally biased region" description="Polar residues" evidence="1">
    <location>
        <begin position="1658"/>
        <end position="1678"/>
    </location>
</feature>
<proteinExistence type="predicted"/>
<dbReference type="CDD" id="cd00167">
    <property type="entry name" value="SANT"/>
    <property type="match status" value="1"/>
</dbReference>
<feature type="compositionally biased region" description="Low complexity" evidence="1">
    <location>
        <begin position="1736"/>
        <end position="1745"/>
    </location>
</feature>
<dbReference type="RefSeq" id="XP_041557232.1">
    <property type="nucleotide sequence ID" value="XM_041704669.1"/>
</dbReference>
<feature type="compositionally biased region" description="Basic and acidic residues" evidence="1">
    <location>
        <begin position="137"/>
        <end position="160"/>
    </location>
</feature>
<dbReference type="KEGG" id="apuu:APUU_41482A"/>
<feature type="compositionally biased region" description="Basic residues" evidence="1">
    <location>
        <begin position="1052"/>
        <end position="1062"/>
    </location>
</feature>
<feature type="region of interest" description="Disordered" evidence="1">
    <location>
        <begin position="1052"/>
        <end position="1180"/>
    </location>
</feature>
<feature type="region of interest" description="Disordered" evidence="1">
    <location>
        <begin position="1591"/>
        <end position="2012"/>
    </location>
</feature>
<dbReference type="Gene3D" id="1.20.58.1880">
    <property type="match status" value="1"/>
</dbReference>
<dbReference type="InterPro" id="IPR051571">
    <property type="entry name" value="N-CoR_corepressor"/>
</dbReference>
<feature type="compositionally biased region" description="Basic and acidic residues" evidence="1">
    <location>
        <begin position="205"/>
        <end position="306"/>
    </location>
</feature>
<accession>A0A7R7XQE2</accession>
<feature type="compositionally biased region" description="Polar residues" evidence="1">
    <location>
        <begin position="1688"/>
        <end position="1703"/>
    </location>
</feature>
<feature type="compositionally biased region" description="Pro residues" evidence="1">
    <location>
        <begin position="424"/>
        <end position="434"/>
    </location>
</feature>
<feature type="compositionally biased region" description="Basic and acidic residues" evidence="1">
    <location>
        <begin position="591"/>
        <end position="621"/>
    </location>
</feature>
<feature type="compositionally biased region" description="Polar residues" evidence="1">
    <location>
        <begin position="1931"/>
        <end position="1950"/>
    </location>
</feature>
<feature type="compositionally biased region" description="Pro residues" evidence="1">
    <location>
        <begin position="888"/>
        <end position="902"/>
    </location>
</feature>
<feature type="compositionally biased region" description="Basic and acidic residues" evidence="1">
    <location>
        <begin position="436"/>
        <end position="468"/>
    </location>
</feature>
<feature type="compositionally biased region" description="Polar residues" evidence="1">
    <location>
        <begin position="1757"/>
        <end position="1778"/>
    </location>
</feature>
<feature type="compositionally biased region" description="Low complexity" evidence="1">
    <location>
        <begin position="1150"/>
        <end position="1162"/>
    </location>
</feature>
<feature type="compositionally biased region" description="Low complexity" evidence="1">
    <location>
        <begin position="511"/>
        <end position="538"/>
    </location>
</feature>
<feature type="compositionally biased region" description="Polar residues" evidence="1">
    <location>
        <begin position="1839"/>
        <end position="1867"/>
    </location>
</feature>
<feature type="region of interest" description="Disordered" evidence="1">
    <location>
        <begin position="1213"/>
        <end position="1238"/>
    </location>
</feature>
<feature type="compositionally biased region" description="Basic and acidic residues" evidence="1">
    <location>
        <begin position="330"/>
        <end position="341"/>
    </location>
</feature>
<dbReference type="InterPro" id="IPR017884">
    <property type="entry name" value="SANT_dom"/>
</dbReference>
<feature type="region of interest" description="Disordered" evidence="1">
    <location>
        <begin position="1466"/>
        <end position="1501"/>
    </location>
</feature>
<dbReference type="GO" id="GO:0034967">
    <property type="term" value="C:Set3 complex"/>
    <property type="evidence" value="ECO:0007669"/>
    <property type="project" value="TreeGrafter"/>
</dbReference>
<dbReference type="SMART" id="SM00717">
    <property type="entry name" value="SANT"/>
    <property type="match status" value="2"/>
</dbReference>
<reference evidence="3" key="1">
    <citation type="submission" date="2021-01" db="EMBL/GenBank/DDBJ databases">
        <authorList>
            <consortium name="Aspergillus puulaauensis MK2 genome sequencing consortium"/>
            <person name="Kazuki M."/>
            <person name="Futagami T."/>
        </authorList>
    </citation>
    <scope>NUCLEOTIDE SEQUENCE</scope>
    <source>
        <strain evidence="3">MK2</strain>
    </source>
</reference>
<feature type="compositionally biased region" description="Basic and acidic residues" evidence="1">
    <location>
        <begin position="1120"/>
        <end position="1131"/>
    </location>
</feature>
<feature type="region of interest" description="Disordered" evidence="1">
    <location>
        <begin position="1"/>
        <end position="702"/>
    </location>
</feature>
<evidence type="ECO:0000259" key="2">
    <source>
        <dbReference type="PROSITE" id="PS51293"/>
    </source>
</evidence>
<feature type="compositionally biased region" description="Pro residues" evidence="1">
    <location>
        <begin position="1961"/>
        <end position="1974"/>
    </location>
</feature>
<evidence type="ECO:0000256" key="1">
    <source>
        <dbReference type="SAM" id="MobiDB-lite"/>
    </source>
</evidence>
<dbReference type="PANTHER" id="PTHR13992">
    <property type="entry name" value="NUCLEAR RECEPTOR CO-REPRESSOR RELATED NCOR"/>
    <property type="match status" value="1"/>
</dbReference>
<feature type="domain" description="SANT" evidence="2">
    <location>
        <begin position="991"/>
        <end position="1042"/>
    </location>
</feature>
<feature type="region of interest" description="Disordered" evidence="1">
    <location>
        <begin position="1513"/>
        <end position="1577"/>
    </location>
</feature>
<name>A0A7R7XQE2_9EURO</name>
<feature type="compositionally biased region" description="Polar residues" evidence="1">
    <location>
        <begin position="1715"/>
        <end position="1727"/>
    </location>
</feature>
<feature type="compositionally biased region" description="Pro residues" evidence="1">
    <location>
        <begin position="1163"/>
        <end position="1179"/>
    </location>
</feature>
<dbReference type="InterPro" id="IPR009057">
    <property type="entry name" value="Homeodomain-like_sf"/>
</dbReference>